<dbReference type="PRINTS" id="PR00377">
    <property type="entry name" value="IMPHPHTASES"/>
</dbReference>
<dbReference type="EMBL" id="UGNV01000001">
    <property type="protein sequence ID" value="STX27922.1"/>
    <property type="molecule type" value="Genomic_DNA"/>
</dbReference>
<keyword evidence="3 4" id="KW-0460">Magnesium</keyword>
<dbReference type="Proteomes" id="UP000254968">
    <property type="component" value="Unassembled WGS sequence"/>
</dbReference>
<accession>A0A378HYT4</accession>
<sequence>MSMQITEALLEELIKMVWEASDAVLALYQGHCDYVTKFDGSPLTEADLASHDIITRTLHTLTPDIPIISEENADLEHLEWQNPQQFWLIDPLDGTKEFINYNGEFTINVALIEEHQPVLGIVAAPALNLLYAGFKGGEAIKMDRHGNRQSIQVIQPAEEGLYVVGSRSHGDQKAMDAYLINKKVAQFMAVGSSLKFCKIAEGNAHLYPRIGHTMEWDTAAGHTILTAAGGQVEALDGKPLVYGKKGFKNPFFVAKAL</sequence>
<feature type="binding site" evidence="4">
    <location>
        <begin position="92"/>
        <end position="95"/>
    </location>
    <ligand>
        <name>substrate</name>
    </ligand>
</feature>
<dbReference type="GO" id="GO:0050427">
    <property type="term" value="P:3'-phosphoadenosine 5'-phosphosulfate metabolic process"/>
    <property type="evidence" value="ECO:0007669"/>
    <property type="project" value="TreeGrafter"/>
</dbReference>
<comment type="cofactor">
    <cofactor evidence="4 5">
        <name>Mg(2+)</name>
        <dbReference type="ChEBI" id="CHEBI:18420"/>
    </cofactor>
</comment>
<evidence type="ECO:0000256" key="3">
    <source>
        <dbReference type="ARBA" id="ARBA00022842"/>
    </source>
</evidence>
<feature type="binding site" evidence="4">
    <location>
        <position position="92"/>
    </location>
    <ligand>
        <name>Mg(2+)</name>
        <dbReference type="ChEBI" id="CHEBI:18420"/>
        <label>1</label>
    </ligand>
</feature>
<dbReference type="GO" id="GO:0005886">
    <property type="term" value="C:plasma membrane"/>
    <property type="evidence" value="ECO:0007669"/>
    <property type="project" value="UniProtKB-SubCell"/>
</dbReference>
<dbReference type="InterPro" id="IPR006240">
    <property type="entry name" value="CysQ"/>
</dbReference>
<name>A0A378HYT4_9GAMM</name>
<dbReference type="InterPro" id="IPR000760">
    <property type="entry name" value="Inositol_monophosphatase-like"/>
</dbReference>
<keyword evidence="4" id="KW-1003">Cell membrane</keyword>
<keyword evidence="7" id="KW-1185">Reference proteome</keyword>
<dbReference type="GO" id="GO:0000287">
    <property type="term" value="F:magnesium ion binding"/>
    <property type="evidence" value="ECO:0007669"/>
    <property type="project" value="UniProtKB-UniRule"/>
</dbReference>
<feature type="binding site" evidence="4">
    <location>
        <position position="217"/>
    </location>
    <ligand>
        <name>Mg(2+)</name>
        <dbReference type="ChEBI" id="CHEBI:18420"/>
        <label>2</label>
    </ligand>
</feature>
<dbReference type="AlphaFoldDB" id="A0A378HYT4"/>
<proteinExistence type="inferred from homology"/>
<dbReference type="CDD" id="cd01638">
    <property type="entry name" value="CysQ"/>
    <property type="match status" value="1"/>
</dbReference>
<feature type="binding site" evidence="4">
    <location>
        <position position="217"/>
    </location>
    <ligand>
        <name>substrate</name>
    </ligand>
</feature>
<evidence type="ECO:0000313" key="7">
    <source>
        <dbReference type="Proteomes" id="UP000254968"/>
    </source>
</evidence>
<dbReference type="PANTHER" id="PTHR43028:SF5">
    <property type="entry name" value="3'(2'),5'-BISPHOSPHATE NUCLEOTIDASE 1"/>
    <property type="match status" value="1"/>
</dbReference>
<dbReference type="Gene3D" id="3.30.540.10">
    <property type="entry name" value="Fructose-1,6-Bisphosphatase, subunit A, domain 1"/>
    <property type="match status" value="1"/>
</dbReference>
<feature type="binding site" evidence="4">
    <location>
        <position position="70"/>
    </location>
    <ligand>
        <name>Mg(2+)</name>
        <dbReference type="ChEBI" id="CHEBI:18420"/>
        <label>1</label>
    </ligand>
</feature>
<feature type="binding site" evidence="4">
    <location>
        <position position="70"/>
    </location>
    <ligand>
        <name>substrate</name>
    </ligand>
</feature>
<organism evidence="6 7">
    <name type="scientific">Legionella beliardensis</name>
    <dbReference type="NCBI Taxonomy" id="91822"/>
    <lineage>
        <taxon>Bacteria</taxon>
        <taxon>Pseudomonadati</taxon>
        <taxon>Pseudomonadota</taxon>
        <taxon>Gammaproteobacteria</taxon>
        <taxon>Legionellales</taxon>
        <taxon>Legionellaceae</taxon>
        <taxon>Legionella</taxon>
    </lineage>
</organism>
<dbReference type="HAMAP" id="MF_02095">
    <property type="entry name" value="CysQ"/>
    <property type="match status" value="1"/>
</dbReference>
<gene>
    <name evidence="6" type="primary">suhB_1</name>
    <name evidence="4" type="synonym">cysQ</name>
    <name evidence="6" type="ORF">NCTC13315_00444</name>
</gene>
<feature type="binding site" evidence="5">
    <location>
        <position position="92"/>
    </location>
    <ligand>
        <name>Mg(2+)</name>
        <dbReference type="ChEBI" id="CHEBI:18420"/>
        <label>1</label>
        <note>catalytic</note>
    </ligand>
</feature>
<evidence type="ECO:0000256" key="1">
    <source>
        <dbReference type="ARBA" id="ARBA00001625"/>
    </source>
</evidence>
<comment type="function">
    <text evidence="4">Converts adenosine-3',5'-bisphosphate (PAP) to AMP.</text>
</comment>
<keyword evidence="4 6" id="KW-0378">Hydrolase</keyword>
<dbReference type="NCBIfam" id="TIGR01331">
    <property type="entry name" value="bisphos_cysQ"/>
    <property type="match status" value="1"/>
</dbReference>
<keyword evidence="4" id="KW-0997">Cell inner membrane</keyword>
<dbReference type="SUPFAM" id="SSF56655">
    <property type="entry name" value="Carbohydrate phosphatase"/>
    <property type="match status" value="1"/>
</dbReference>
<feature type="binding site" evidence="4 5">
    <location>
        <position position="93"/>
    </location>
    <ligand>
        <name>Mg(2+)</name>
        <dbReference type="ChEBI" id="CHEBI:18420"/>
        <label>2</label>
    </ligand>
</feature>
<dbReference type="Pfam" id="PF00459">
    <property type="entry name" value="Inositol_P"/>
    <property type="match status" value="1"/>
</dbReference>
<evidence type="ECO:0000313" key="6">
    <source>
        <dbReference type="EMBL" id="STX27922.1"/>
    </source>
</evidence>
<dbReference type="GO" id="GO:0000103">
    <property type="term" value="P:sulfate assimilation"/>
    <property type="evidence" value="ECO:0007669"/>
    <property type="project" value="TreeGrafter"/>
</dbReference>
<dbReference type="InterPro" id="IPR020583">
    <property type="entry name" value="Inositol_monoP_metal-BS"/>
</dbReference>
<dbReference type="PANTHER" id="PTHR43028">
    <property type="entry name" value="3'(2'),5'-BISPHOSPHATE NUCLEOTIDASE 1"/>
    <property type="match status" value="1"/>
</dbReference>
<dbReference type="EC" id="3.1.3.7" evidence="4"/>
<dbReference type="PROSITE" id="PS00629">
    <property type="entry name" value="IMP_1"/>
    <property type="match status" value="1"/>
</dbReference>
<dbReference type="InterPro" id="IPR050725">
    <property type="entry name" value="CysQ/Inositol_MonoPase"/>
</dbReference>
<comment type="similarity">
    <text evidence="4">Belongs to the inositol monophosphatase superfamily. CysQ family.</text>
</comment>
<reference evidence="6 7" key="1">
    <citation type="submission" date="2018-06" db="EMBL/GenBank/DDBJ databases">
        <authorList>
            <consortium name="Pathogen Informatics"/>
            <person name="Doyle S."/>
        </authorList>
    </citation>
    <scope>NUCLEOTIDE SEQUENCE [LARGE SCALE GENOMIC DNA]</scope>
    <source>
        <strain evidence="6 7">NCTC13315</strain>
    </source>
</reference>
<feature type="binding site" evidence="5">
    <location>
        <position position="217"/>
    </location>
    <ligand>
        <name>Mg(2+)</name>
        <dbReference type="ChEBI" id="CHEBI:18420"/>
        <label>1</label>
        <note>catalytic</note>
    </ligand>
</feature>
<evidence type="ECO:0000256" key="4">
    <source>
        <dbReference type="HAMAP-Rule" id="MF_02095"/>
    </source>
</evidence>
<feature type="binding site" evidence="5">
    <location>
        <position position="70"/>
    </location>
    <ligand>
        <name>Mg(2+)</name>
        <dbReference type="ChEBI" id="CHEBI:18420"/>
        <label>1</label>
        <note>catalytic</note>
    </ligand>
</feature>
<protein>
    <recommendedName>
        <fullName evidence="4">3'(2'),5'-bisphosphate nucleotidase CysQ</fullName>
        <ecNumber evidence="4">3.1.3.7</ecNumber>
    </recommendedName>
    <alternativeName>
        <fullName evidence="4">3'(2'),5-bisphosphonucleoside 3'(2')-phosphohydrolase</fullName>
    </alternativeName>
    <alternativeName>
        <fullName evidence="4">3'-phosphoadenosine 5'-phosphate phosphatase</fullName>
        <shortName evidence="4">PAP phosphatase</shortName>
    </alternativeName>
</protein>
<comment type="catalytic activity">
    <reaction evidence="1 4">
        <text>adenosine 3',5'-bisphosphate + H2O = AMP + phosphate</text>
        <dbReference type="Rhea" id="RHEA:10040"/>
        <dbReference type="ChEBI" id="CHEBI:15377"/>
        <dbReference type="ChEBI" id="CHEBI:43474"/>
        <dbReference type="ChEBI" id="CHEBI:58343"/>
        <dbReference type="ChEBI" id="CHEBI:456215"/>
        <dbReference type="EC" id="3.1.3.7"/>
    </reaction>
</comment>
<keyword evidence="2 4" id="KW-0479">Metal-binding</keyword>
<feature type="binding site" evidence="4">
    <location>
        <position position="90"/>
    </location>
    <ligand>
        <name>Mg(2+)</name>
        <dbReference type="ChEBI" id="CHEBI:18420"/>
        <label>1</label>
    </ligand>
</feature>
<comment type="subcellular location">
    <subcellularLocation>
        <location evidence="4">Cell inner membrane</location>
        <topology evidence="4">Peripheral membrane protein</topology>
        <orientation evidence="4">Cytoplasmic side</orientation>
    </subcellularLocation>
</comment>
<keyword evidence="4" id="KW-0472">Membrane</keyword>
<evidence type="ECO:0000256" key="5">
    <source>
        <dbReference type="PIRSR" id="PIRSR600760-2"/>
    </source>
</evidence>
<evidence type="ECO:0000256" key="2">
    <source>
        <dbReference type="ARBA" id="ARBA00022723"/>
    </source>
</evidence>
<dbReference type="GO" id="GO:0008441">
    <property type="term" value="F:3'(2'),5'-bisphosphate nucleotidase activity"/>
    <property type="evidence" value="ECO:0007669"/>
    <property type="project" value="UniProtKB-UniRule"/>
</dbReference>
<dbReference type="Gene3D" id="3.40.190.80">
    <property type="match status" value="1"/>
</dbReference>
<feature type="binding site" evidence="4 5">
    <location>
        <position position="90"/>
    </location>
    <ligand>
        <name>Mg(2+)</name>
        <dbReference type="ChEBI" id="CHEBI:18420"/>
        <label>2</label>
    </ligand>
</feature>